<evidence type="ECO:0000256" key="1">
    <source>
        <dbReference type="SAM" id="Phobius"/>
    </source>
</evidence>
<dbReference type="Proteomes" id="UP001589691">
    <property type="component" value="Unassembled WGS sequence"/>
</dbReference>
<feature type="domain" description="YdbS-like PH" evidence="2">
    <location>
        <begin position="442"/>
        <end position="505"/>
    </location>
</feature>
<feature type="transmembrane region" description="Helical" evidence="1">
    <location>
        <begin position="234"/>
        <end position="259"/>
    </location>
</feature>
<feature type="transmembrane region" description="Helical" evidence="1">
    <location>
        <begin position="371"/>
        <end position="393"/>
    </location>
</feature>
<dbReference type="PIRSF" id="PIRSF026631">
    <property type="entry name" value="UCP026631"/>
    <property type="match status" value="1"/>
</dbReference>
<reference evidence="3 4" key="1">
    <citation type="submission" date="2024-09" db="EMBL/GenBank/DDBJ databases">
        <authorList>
            <person name="Sun Q."/>
            <person name="Mori K."/>
        </authorList>
    </citation>
    <scope>NUCLEOTIDE SEQUENCE [LARGE SCALE GENOMIC DNA]</scope>
    <source>
        <strain evidence="3 4">TBRC 4576</strain>
    </source>
</reference>
<proteinExistence type="predicted"/>
<accession>A0ABV5WV25</accession>
<organism evidence="3 4">
    <name type="scientific">Lactiplantibacillus modestisalitolerans</name>
    <dbReference type="NCBI Taxonomy" id="1457219"/>
    <lineage>
        <taxon>Bacteria</taxon>
        <taxon>Bacillati</taxon>
        <taxon>Bacillota</taxon>
        <taxon>Bacilli</taxon>
        <taxon>Lactobacillales</taxon>
        <taxon>Lactobacillaceae</taxon>
        <taxon>Lactiplantibacillus</taxon>
    </lineage>
</organism>
<evidence type="ECO:0000259" key="2">
    <source>
        <dbReference type="Pfam" id="PF03703"/>
    </source>
</evidence>
<keyword evidence="1" id="KW-0472">Membrane</keyword>
<dbReference type="Pfam" id="PF03703">
    <property type="entry name" value="bPH_2"/>
    <property type="match status" value="3"/>
</dbReference>
<dbReference type="RefSeq" id="WP_137641729.1">
    <property type="nucleotide sequence ID" value="NZ_BJEA01000002.1"/>
</dbReference>
<dbReference type="InterPro" id="IPR014529">
    <property type="entry name" value="UCP026631"/>
</dbReference>
<dbReference type="PANTHER" id="PTHR34473">
    <property type="entry name" value="UPF0699 TRANSMEMBRANE PROTEIN YDBS"/>
    <property type="match status" value="1"/>
</dbReference>
<protein>
    <submittedName>
        <fullName evidence="3">PH domain-containing protein</fullName>
    </submittedName>
</protein>
<keyword evidence="1" id="KW-0812">Transmembrane</keyword>
<feature type="transmembrane region" description="Helical" evidence="1">
    <location>
        <begin position="399"/>
        <end position="416"/>
    </location>
</feature>
<feature type="transmembrane region" description="Helical" evidence="1">
    <location>
        <begin position="194"/>
        <end position="214"/>
    </location>
</feature>
<feature type="domain" description="YdbS-like PH" evidence="2">
    <location>
        <begin position="265"/>
        <end position="333"/>
    </location>
</feature>
<sequence length="512" mass="57594">MHNKHLSWVALGTFWYATLQWLFWLILGAVWLMARINVSDLVAKLIIGIIIAIMLVAPIVTYSCFTYSVDENGVTIREGLFVRKVTEIPYERLQTVQHQQWFFLKPFHLEQLTLETAGKSDAEGHLPAVPVRVGQLIEHYRTAARTAQPQPAVSASVDGVTSQAQPATTRATAVTTPTDLADVERQYQLNWHDLNVYALSSLGIVPIVVALWWLYDKAQQLMPEAMLADIGARISAIAGLVLIAIAGLIIVLSFLVSYLNIVQKYYHFTLTKRGQTLTMTHGYFQRNEVTAPLKRLQAVVFKQNVIRQWLKLSTVQALAASQAGQANVNHQLLLVPVLKTARAFAVTAPFIPWLPSQAPHLTMVPPRLRWYFVRNSLLVGAFGLGILAVPLFIWLPTKAWPLFAAVSVVVLLWAWLQGRYASRHSGAALLRDQHCLAVETASWFTRELVIVPRSKIQSLETSQTYWLKRRQSAHLIIDLRTGDDRKTVTVRYLDLATIRTIQAWYLPADAAE</sequence>
<dbReference type="EMBL" id="JBHLZY010000022">
    <property type="protein sequence ID" value="MFB9769980.1"/>
    <property type="molecule type" value="Genomic_DNA"/>
</dbReference>
<feature type="domain" description="YdbS-like PH" evidence="2">
    <location>
        <begin position="62"/>
        <end position="132"/>
    </location>
</feature>
<evidence type="ECO:0000313" key="4">
    <source>
        <dbReference type="Proteomes" id="UP001589691"/>
    </source>
</evidence>
<name>A0ABV5WV25_9LACO</name>
<feature type="transmembrane region" description="Helical" evidence="1">
    <location>
        <begin position="45"/>
        <end position="67"/>
    </location>
</feature>
<evidence type="ECO:0000313" key="3">
    <source>
        <dbReference type="EMBL" id="MFB9769980.1"/>
    </source>
</evidence>
<keyword evidence="1" id="KW-1133">Transmembrane helix</keyword>
<feature type="transmembrane region" description="Helical" evidence="1">
    <location>
        <begin position="12"/>
        <end position="33"/>
    </location>
</feature>
<dbReference type="PANTHER" id="PTHR34473:SF2">
    <property type="entry name" value="UPF0699 TRANSMEMBRANE PROTEIN YDBT"/>
    <property type="match status" value="1"/>
</dbReference>
<dbReference type="InterPro" id="IPR005182">
    <property type="entry name" value="YdbS-like_PH"/>
</dbReference>
<comment type="caution">
    <text evidence="3">The sequence shown here is derived from an EMBL/GenBank/DDBJ whole genome shotgun (WGS) entry which is preliminary data.</text>
</comment>
<keyword evidence="4" id="KW-1185">Reference proteome</keyword>
<gene>
    <name evidence="3" type="ORF">ACFFLI_08925</name>
</gene>